<dbReference type="InterPro" id="IPR000600">
    <property type="entry name" value="ROK"/>
</dbReference>
<dbReference type="Gene3D" id="3.30.420.40">
    <property type="match status" value="2"/>
</dbReference>
<dbReference type="SUPFAM" id="SSF53067">
    <property type="entry name" value="Actin-like ATPase domain"/>
    <property type="match status" value="1"/>
</dbReference>
<gene>
    <name evidence="2" type="ORF">N1032_00310</name>
</gene>
<evidence type="ECO:0000313" key="3">
    <source>
        <dbReference type="Proteomes" id="UP001165586"/>
    </source>
</evidence>
<protein>
    <submittedName>
        <fullName evidence="2">ROK family protein</fullName>
    </submittedName>
</protein>
<dbReference type="Pfam" id="PF00480">
    <property type="entry name" value="ROK"/>
    <property type="match status" value="1"/>
</dbReference>
<evidence type="ECO:0000256" key="1">
    <source>
        <dbReference type="ARBA" id="ARBA00006479"/>
    </source>
</evidence>
<comment type="caution">
    <text evidence="2">The sequence shown here is derived from an EMBL/GenBank/DDBJ whole genome shotgun (WGS) entry which is preliminary data.</text>
</comment>
<proteinExistence type="inferred from homology"/>
<organism evidence="2 3">
    <name type="scientific">Herbiconiux daphne</name>
    <dbReference type="NCBI Taxonomy" id="2970914"/>
    <lineage>
        <taxon>Bacteria</taxon>
        <taxon>Bacillati</taxon>
        <taxon>Actinomycetota</taxon>
        <taxon>Actinomycetes</taxon>
        <taxon>Micrococcales</taxon>
        <taxon>Microbacteriaceae</taxon>
        <taxon>Herbiconiux</taxon>
    </lineage>
</organism>
<dbReference type="Proteomes" id="UP001165586">
    <property type="component" value="Unassembled WGS sequence"/>
</dbReference>
<keyword evidence="3" id="KW-1185">Reference proteome</keyword>
<dbReference type="PANTHER" id="PTHR18964:SF169">
    <property type="entry name" value="N-ACETYLMANNOSAMINE KINASE"/>
    <property type="match status" value="1"/>
</dbReference>
<dbReference type="PROSITE" id="PS01125">
    <property type="entry name" value="ROK"/>
    <property type="match status" value="1"/>
</dbReference>
<dbReference type="EMBL" id="JANLCJ010000001">
    <property type="protein sequence ID" value="MCS5732184.1"/>
    <property type="molecule type" value="Genomic_DNA"/>
</dbReference>
<comment type="similarity">
    <text evidence="1">Belongs to the ROK (NagC/XylR) family.</text>
</comment>
<dbReference type="InterPro" id="IPR049874">
    <property type="entry name" value="ROK_cs"/>
</dbReference>
<evidence type="ECO:0000313" key="2">
    <source>
        <dbReference type="EMBL" id="MCS5732184.1"/>
    </source>
</evidence>
<dbReference type="RefSeq" id="WP_259536672.1">
    <property type="nucleotide sequence ID" value="NZ_JANLCJ010000001.1"/>
</dbReference>
<dbReference type="InterPro" id="IPR043129">
    <property type="entry name" value="ATPase_NBD"/>
</dbReference>
<sequence length="300" mass="30618">MREAVLAVDVGGTRIKAAWLDRDIRSLAAWTVPTPVGRTVDETVDAIIALVGEEAVQPPEGIRPLAIGVAVPGLVDEERGVAIYSENLGWHDRDFERLLAARTGLPVALSQDVRAGARAEALDGAAADVTSALFVPIGTGIGGAVILDGEVRSGPNNRAGELGHVRVGAETDACLCGQRGCLEAIASAVAIARQYRERTGAALDAAGVVDRAQQGDSDARAVWARATDALASVLSGADALLDLEAVVLGGGVALAGDFLVEPVKAGLGALGSPHVAVLTARHGDRAGCRGAGLRAWATAR</sequence>
<dbReference type="PANTHER" id="PTHR18964">
    <property type="entry name" value="ROK (REPRESSOR, ORF, KINASE) FAMILY"/>
    <property type="match status" value="1"/>
</dbReference>
<accession>A0ABT2GW45</accession>
<reference evidence="2" key="1">
    <citation type="submission" date="2022-08" db="EMBL/GenBank/DDBJ databases">
        <authorList>
            <person name="Deng Y."/>
            <person name="Han X.-F."/>
            <person name="Zhang Y.-Q."/>
        </authorList>
    </citation>
    <scope>NUCLEOTIDE SEQUENCE</scope>
    <source>
        <strain evidence="2">CPCC 203386</strain>
    </source>
</reference>
<name>A0ABT2GW45_9MICO</name>